<evidence type="ECO:0000256" key="3">
    <source>
        <dbReference type="ARBA" id="ARBA00023163"/>
    </source>
</evidence>
<keyword evidence="1" id="KW-0805">Transcription regulation</keyword>
<dbReference type="AlphaFoldDB" id="A0A1Y1QW46"/>
<gene>
    <name evidence="6" type="ORF">BWK73_07100</name>
</gene>
<dbReference type="PANTHER" id="PTHR43280:SF29">
    <property type="entry name" value="ARAC-FAMILY TRANSCRIPTIONAL REGULATOR"/>
    <property type="match status" value="1"/>
</dbReference>
<feature type="transmembrane region" description="Helical" evidence="4">
    <location>
        <begin position="36"/>
        <end position="56"/>
    </location>
</feature>
<evidence type="ECO:0000313" key="7">
    <source>
        <dbReference type="Proteomes" id="UP000192491"/>
    </source>
</evidence>
<dbReference type="Pfam" id="PF12833">
    <property type="entry name" value="HTH_18"/>
    <property type="match status" value="1"/>
</dbReference>
<keyword evidence="3" id="KW-0804">Transcription</keyword>
<dbReference type="PROSITE" id="PS01124">
    <property type="entry name" value="HTH_ARAC_FAMILY_2"/>
    <property type="match status" value="1"/>
</dbReference>
<dbReference type="SMART" id="SM00342">
    <property type="entry name" value="HTH_ARAC"/>
    <property type="match status" value="1"/>
</dbReference>
<keyword evidence="4" id="KW-1133">Transmembrane helix</keyword>
<dbReference type="EMBL" id="MTEJ01000016">
    <property type="protein sequence ID" value="OQX15291.1"/>
    <property type="molecule type" value="Genomic_DNA"/>
</dbReference>
<evidence type="ECO:0000313" key="6">
    <source>
        <dbReference type="EMBL" id="OQX15291.1"/>
    </source>
</evidence>
<evidence type="ECO:0000256" key="4">
    <source>
        <dbReference type="SAM" id="Phobius"/>
    </source>
</evidence>
<protein>
    <submittedName>
        <fullName evidence="6">AraC family transcriptional regulator</fullName>
    </submittedName>
</protein>
<dbReference type="GO" id="GO:0003700">
    <property type="term" value="F:DNA-binding transcription factor activity"/>
    <property type="evidence" value="ECO:0007669"/>
    <property type="project" value="InterPro"/>
</dbReference>
<dbReference type="InterPro" id="IPR018060">
    <property type="entry name" value="HTH_AraC"/>
</dbReference>
<comment type="caution">
    <text evidence="6">The sequence shown here is derived from an EMBL/GenBank/DDBJ whole genome shotgun (WGS) entry which is preliminary data.</text>
</comment>
<reference evidence="6 7" key="1">
    <citation type="submission" date="2017-01" db="EMBL/GenBank/DDBJ databases">
        <title>Novel large sulfur bacteria in the metagenomes of groundwater-fed chemosynthetic microbial mats in the Lake Huron basin.</title>
        <authorList>
            <person name="Sharrar A.M."/>
            <person name="Flood B.E."/>
            <person name="Bailey J.V."/>
            <person name="Jones D.S."/>
            <person name="Biddanda B."/>
            <person name="Ruberg S.A."/>
            <person name="Marcus D.N."/>
            <person name="Dick G.J."/>
        </authorList>
    </citation>
    <scope>NUCLEOTIDE SEQUENCE [LARGE SCALE GENOMIC DNA]</scope>
    <source>
        <strain evidence="6">A8</strain>
    </source>
</reference>
<proteinExistence type="predicted"/>
<keyword evidence="4" id="KW-0472">Membrane</keyword>
<feature type="transmembrane region" description="Helical" evidence="4">
    <location>
        <begin position="151"/>
        <end position="173"/>
    </location>
</feature>
<feature type="transmembrane region" description="Helical" evidence="4">
    <location>
        <begin position="68"/>
        <end position="84"/>
    </location>
</feature>
<sequence length="347" mass="38230">MQTLSTLLIGFSVFSIPLLALTHFRHEHYQGQATAQAMGIIVLIALLGLQLAYFVWLQTGTDTLHSPYYQVLLFTVAPTFYLFSKPLLQVSAEKLPRDLLHLLPILIAPFLPFVLAVSLAFVLGAGYCGWLISRVYATLRQQRSRFQPVTVILGAALALTLLVLPLGIGASLLPENVFFTVHASAIGLVLWLIHAALSIAPRLTSELAEVTSETQCVSTLAHVDCALMLAEVEGLMQEEELFRRPDLALNTLAERLGLSTQQLAELLQTRLGKSFSRYVCEFRVEAAEDRLLEEPDTSLQVVGLSVGFASETQFTDAFREISGMTPGQFRKINQFADHTRCGALLKS</sequence>
<organism evidence="6 7">
    <name type="scientific">Thiothrix lacustris</name>
    <dbReference type="NCBI Taxonomy" id="525917"/>
    <lineage>
        <taxon>Bacteria</taxon>
        <taxon>Pseudomonadati</taxon>
        <taxon>Pseudomonadota</taxon>
        <taxon>Gammaproteobacteria</taxon>
        <taxon>Thiotrichales</taxon>
        <taxon>Thiotrichaceae</taxon>
        <taxon>Thiothrix</taxon>
    </lineage>
</organism>
<evidence type="ECO:0000259" key="5">
    <source>
        <dbReference type="PROSITE" id="PS01124"/>
    </source>
</evidence>
<dbReference type="InterPro" id="IPR009057">
    <property type="entry name" value="Homeodomain-like_sf"/>
</dbReference>
<dbReference type="GO" id="GO:0043565">
    <property type="term" value="F:sequence-specific DNA binding"/>
    <property type="evidence" value="ECO:0007669"/>
    <property type="project" value="InterPro"/>
</dbReference>
<feature type="transmembrane region" description="Helical" evidence="4">
    <location>
        <begin position="179"/>
        <end position="197"/>
    </location>
</feature>
<dbReference type="Gene3D" id="1.10.10.60">
    <property type="entry name" value="Homeodomain-like"/>
    <property type="match status" value="1"/>
</dbReference>
<dbReference type="Proteomes" id="UP000192491">
    <property type="component" value="Unassembled WGS sequence"/>
</dbReference>
<accession>A0A1Y1QW46</accession>
<dbReference type="PROSITE" id="PS00041">
    <property type="entry name" value="HTH_ARAC_FAMILY_1"/>
    <property type="match status" value="1"/>
</dbReference>
<feature type="transmembrane region" description="Helical" evidence="4">
    <location>
        <begin position="104"/>
        <end position="130"/>
    </location>
</feature>
<feature type="domain" description="HTH araC/xylS-type" evidence="5">
    <location>
        <begin position="238"/>
        <end position="332"/>
    </location>
</feature>
<evidence type="ECO:0000256" key="2">
    <source>
        <dbReference type="ARBA" id="ARBA00023125"/>
    </source>
</evidence>
<dbReference type="InterPro" id="IPR018062">
    <property type="entry name" value="HTH_AraC-typ_CS"/>
</dbReference>
<dbReference type="SUPFAM" id="SSF46689">
    <property type="entry name" value="Homeodomain-like"/>
    <property type="match status" value="1"/>
</dbReference>
<dbReference type="PANTHER" id="PTHR43280">
    <property type="entry name" value="ARAC-FAMILY TRANSCRIPTIONAL REGULATOR"/>
    <property type="match status" value="1"/>
</dbReference>
<evidence type="ECO:0000256" key="1">
    <source>
        <dbReference type="ARBA" id="ARBA00023015"/>
    </source>
</evidence>
<keyword evidence="2" id="KW-0238">DNA-binding</keyword>
<name>A0A1Y1QW46_9GAMM</name>
<keyword evidence="4" id="KW-0812">Transmembrane</keyword>